<dbReference type="Pfam" id="PF00528">
    <property type="entry name" value="BPD_transp_1"/>
    <property type="match status" value="1"/>
</dbReference>
<sequence length="290" mass="31916">MTIASNGWRTRLRRWLPPVSIFISAAWVLMMLFAALGANVIAPYNYQSIDLRARLVPPIWMSGAHPGHWLGNDNLGRDVLSRLIHSIRMSLLIAVLGTVIGALLGTVLGFVASHYKGWVDEIVMMMIDFQSALPFLILALAVLAFFENSLVLFIAIMGIYGWERYARLARALAMSATSQGYAIAITTLGATPGRIYLRHILPNVAATLIVNMTINFPETIMVETSLSFLGLGIQPPRTSLGSMVGFGREFLLTAWWIAVIPALVIFISTVAFSLFGDWVRDKLDPTLHGS</sequence>
<dbReference type="Gene3D" id="1.10.3720.10">
    <property type="entry name" value="MetI-like"/>
    <property type="match status" value="1"/>
</dbReference>
<evidence type="ECO:0000256" key="6">
    <source>
        <dbReference type="ARBA" id="ARBA00023136"/>
    </source>
</evidence>
<dbReference type="AlphaFoldDB" id="A0A0F9ERS8"/>
<dbReference type="SUPFAM" id="SSF161098">
    <property type="entry name" value="MetI-like"/>
    <property type="match status" value="1"/>
</dbReference>
<dbReference type="GO" id="GO:0005886">
    <property type="term" value="C:plasma membrane"/>
    <property type="evidence" value="ECO:0007669"/>
    <property type="project" value="UniProtKB-SubCell"/>
</dbReference>
<evidence type="ECO:0000256" key="3">
    <source>
        <dbReference type="ARBA" id="ARBA00022475"/>
    </source>
</evidence>
<dbReference type="PROSITE" id="PS50928">
    <property type="entry name" value="ABC_TM1"/>
    <property type="match status" value="1"/>
</dbReference>
<evidence type="ECO:0000256" key="4">
    <source>
        <dbReference type="ARBA" id="ARBA00022692"/>
    </source>
</evidence>
<accession>A0A0F9ERS8</accession>
<dbReference type="PANTHER" id="PTHR43386">
    <property type="entry name" value="OLIGOPEPTIDE TRANSPORT SYSTEM PERMEASE PROTEIN APPC"/>
    <property type="match status" value="1"/>
</dbReference>
<evidence type="ECO:0000256" key="5">
    <source>
        <dbReference type="ARBA" id="ARBA00022989"/>
    </source>
</evidence>
<organism evidence="9">
    <name type="scientific">marine sediment metagenome</name>
    <dbReference type="NCBI Taxonomy" id="412755"/>
    <lineage>
        <taxon>unclassified sequences</taxon>
        <taxon>metagenomes</taxon>
        <taxon>ecological metagenomes</taxon>
    </lineage>
</organism>
<keyword evidence="4 7" id="KW-0812">Transmembrane</keyword>
<reference evidence="9" key="1">
    <citation type="journal article" date="2015" name="Nature">
        <title>Complex archaea that bridge the gap between prokaryotes and eukaryotes.</title>
        <authorList>
            <person name="Spang A."/>
            <person name="Saw J.H."/>
            <person name="Jorgensen S.L."/>
            <person name="Zaremba-Niedzwiedzka K."/>
            <person name="Martijn J."/>
            <person name="Lind A.E."/>
            <person name="van Eijk R."/>
            <person name="Schleper C."/>
            <person name="Guy L."/>
            <person name="Ettema T.J."/>
        </authorList>
    </citation>
    <scope>NUCLEOTIDE SEQUENCE</scope>
</reference>
<dbReference type="PANTHER" id="PTHR43386:SF25">
    <property type="entry name" value="PEPTIDE ABC TRANSPORTER PERMEASE PROTEIN"/>
    <property type="match status" value="1"/>
</dbReference>
<dbReference type="InterPro" id="IPR000515">
    <property type="entry name" value="MetI-like"/>
</dbReference>
<dbReference type="InterPro" id="IPR050366">
    <property type="entry name" value="BP-dependent_transpt_permease"/>
</dbReference>
<evidence type="ECO:0000256" key="2">
    <source>
        <dbReference type="ARBA" id="ARBA00022448"/>
    </source>
</evidence>
<feature type="transmembrane region" description="Helical" evidence="7">
    <location>
        <begin position="20"/>
        <end position="42"/>
    </location>
</feature>
<keyword evidence="3" id="KW-1003">Cell membrane</keyword>
<evidence type="ECO:0000259" key="8">
    <source>
        <dbReference type="PROSITE" id="PS50928"/>
    </source>
</evidence>
<dbReference type="InterPro" id="IPR035906">
    <property type="entry name" value="MetI-like_sf"/>
</dbReference>
<comment type="subcellular location">
    <subcellularLocation>
        <location evidence="1">Cell membrane</location>
        <topology evidence="1">Multi-pass membrane protein</topology>
    </subcellularLocation>
</comment>
<feature type="transmembrane region" description="Helical" evidence="7">
    <location>
        <begin position="132"/>
        <end position="160"/>
    </location>
</feature>
<dbReference type="CDD" id="cd06261">
    <property type="entry name" value="TM_PBP2"/>
    <property type="match status" value="1"/>
</dbReference>
<protein>
    <recommendedName>
        <fullName evidence="8">ABC transmembrane type-1 domain-containing protein</fullName>
    </recommendedName>
</protein>
<comment type="caution">
    <text evidence="9">The sequence shown here is derived from an EMBL/GenBank/DDBJ whole genome shotgun (WGS) entry which is preliminary data.</text>
</comment>
<keyword evidence="2" id="KW-0813">Transport</keyword>
<evidence type="ECO:0000256" key="7">
    <source>
        <dbReference type="SAM" id="Phobius"/>
    </source>
</evidence>
<feature type="domain" description="ABC transmembrane type-1" evidence="8">
    <location>
        <begin position="87"/>
        <end position="276"/>
    </location>
</feature>
<keyword evidence="5 7" id="KW-1133">Transmembrane helix</keyword>
<evidence type="ECO:0000256" key="1">
    <source>
        <dbReference type="ARBA" id="ARBA00004651"/>
    </source>
</evidence>
<dbReference type="EMBL" id="LAZR01033600">
    <property type="protein sequence ID" value="KKL47625.1"/>
    <property type="molecule type" value="Genomic_DNA"/>
</dbReference>
<feature type="transmembrane region" description="Helical" evidence="7">
    <location>
        <begin position="91"/>
        <end position="112"/>
    </location>
</feature>
<gene>
    <name evidence="9" type="ORF">LCGC14_2333670</name>
</gene>
<keyword evidence="6 7" id="KW-0472">Membrane</keyword>
<proteinExistence type="predicted"/>
<dbReference type="GO" id="GO:0055085">
    <property type="term" value="P:transmembrane transport"/>
    <property type="evidence" value="ECO:0007669"/>
    <property type="project" value="InterPro"/>
</dbReference>
<evidence type="ECO:0000313" key="9">
    <source>
        <dbReference type="EMBL" id="KKL47625.1"/>
    </source>
</evidence>
<name>A0A0F9ERS8_9ZZZZ</name>
<feature type="transmembrane region" description="Helical" evidence="7">
    <location>
        <begin position="250"/>
        <end position="275"/>
    </location>
</feature>